<sequence>MKWRSRQHQWHGSLAGGGLRRLERKVDTGNIMAAMVGACQRLWQQGRIPGDSLHGWKWLELGWVEMALTDDHETNKSGR</sequence>
<evidence type="ECO:0000313" key="1">
    <source>
        <dbReference type="EMBL" id="KAF0901684.1"/>
    </source>
</evidence>
<gene>
    <name evidence="1" type="ORF">E2562_003633</name>
</gene>
<proteinExistence type="predicted"/>
<protein>
    <submittedName>
        <fullName evidence="1">Uncharacterized protein</fullName>
    </submittedName>
</protein>
<keyword evidence="2" id="KW-1185">Reference proteome</keyword>
<dbReference type="Proteomes" id="UP000479710">
    <property type="component" value="Unassembled WGS sequence"/>
</dbReference>
<organism evidence="1 2">
    <name type="scientific">Oryza meyeriana var. granulata</name>
    <dbReference type="NCBI Taxonomy" id="110450"/>
    <lineage>
        <taxon>Eukaryota</taxon>
        <taxon>Viridiplantae</taxon>
        <taxon>Streptophyta</taxon>
        <taxon>Embryophyta</taxon>
        <taxon>Tracheophyta</taxon>
        <taxon>Spermatophyta</taxon>
        <taxon>Magnoliopsida</taxon>
        <taxon>Liliopsida</taxon>
        <taxon>Poales</taxon>
        <taxon>Poaceae</taxon>
        <taxon>BOP clade</taxon>
        <taxon>Oryzoideae</taxon>
        <taxon>Oryzeae</taxon>
        <taxon>Oryzinae</taxon>
        <taxon>Oryza</taxon>
        <taxon>Oryza meyeriana</taxon>
    </lineage>
</organism>
<accession>A0A6G1CPE6</accession>
<name>A0A6G1CPE6_9ORYZ</name>
<dbReference type="AlphaFoldDB" id="A0A6G1CPE6"/>
<reference evidence="1 2" key="1">
    <citation type="submission" date="2019-11" db="EMBL/GenBank/DDBJ databases">
        <title>Whole genome sequence of Oryza granulata.</title>
        <authorList>
            <person name="Li W."/>
        </authorList>
    </citation>
    <scope>NUCLEOTIDE SEQUENCE [LARGE SCALE GENOMIC DNA]</scope>
    <source>
        <strain evidence="2">cv. Menghai</strain>
        <tissue evidence="1">Leaf</tissue>
    </source>
</reference>
<evidence type="ECO:0000313" key="2">
    <source>
        <dbReference type="Proteomes" id="UP000479710"/>
    </source>
</evidence>
<comment type="caution">
    <text evidence="1">The sequence shown here is derived from an EMBL/GenBank/DDBJ whole genome shotgun (WGS) entry which is preliminary data.</text>
</comment>
<dbReference type="EMBL" id="SPHZ02000008">
    <property type="protein sequence ID" value="KAF0901684.1"/>
    <property type="molecule type" value="Genomic_DNA"/>
</dbReference>